<sequence length="125" mass="14580">MIANEIYEERKPQHRETKTSFTDWFIGTYARAKETLALINDTESVLIQFWIARFTDRESQIAFVLVWPNARMVEDPDGRIVWILPDNLVSRQFLLNRGGVELTECVEITFSSRQTRAAFLAHTDD</sequence>
<evidence type="ECO:0000313" key="1">
    <source>
        <dbReference type="EMBL" id="MCI4682306.1"/>
    </source>
</evidence>
<comment type="caution">
    <text evidence="1">The sequence shown here is derived from an EMBL/GenBank/DDBJ whole genome shotgun (WGS) entry which is preliminary data.</text>
</comment>
<proteinExistence type="predicted"/>
<name>A0ABS9Z5F2_9HYPH</name>
<gene>
    <name evidence="1" type="ORF">K2U94_05960</name>
</gene>
<keyword evidence="2" id="KW-1185">Reference proteome</keyword>
<dbReference type="Proteomes" id="UP001139104">
    <property type="component" value="Unassembled WGS sequence"/>
</dbReference>
<dbReference type="EMBL" id="JAIVFP010000001">
    <property type="protein sequence ID" value="MCI4682306.1"/>
    <property type="molecule type" value="Genomic_DNA"/>
</dbReference>
<accession>A0ABS9Z5F2</accession>
<protein>
    <submittedName>
        <fullName evidence="1">Uncharacterized protein</fullName>
    </submittedName>
</protein>
<evidence type="ECO:0000313" key="2">
    <source>
        <dbReference type="Proteomes" id="UP001139104"/>
    </source>
</evidence>
<reference evidence="1" key="1">
    <citation type="journal article" date="2022" name="ISME J.">
        <title>Identification of active gaseous-alkane degraders at natural gas seeps.</title>
        <authorList>
            <person name="Farhan Ul Haque M."/>
            <person name="Hernandez M."/>
            <person name="Crombie A.T."/>
            <person name="Murrell J.C."/>
        </authorList>
    </citation>
    <scope>NUCLEOTIDE SEQUENCE</scope>
    <source>
        <strain evidence="1">PC2</strain>
    </source>
</reference>
<dbReference type="RefSeq" id="WP_243066326.1">
    <property type="nucleotide sequence ID" value="NZ_JAIVFK010000084.1"/>
</dbReference>
<organism evidence="1 2">
    <name type="scientific">Candidatus Rhodoblastus alkanivorans</name>
    <dbReference type="NCBI Taxonomy" id="2954117"/>
    <lineage>
        <taxon>Bacteria</taxon>
        <taxon>Pseudomonadati</taxon>
        <taxon>Pseudomonadota</taxon>
        <taxon>Alphaproteobacteria</taxon>
        <taxon>Hyphomicrobiales</taxon>
        <taxon>Rhodoblastaceae</taxon>
        <taxon>Rhodoblastus</taxon>
    </lineage>
</organism>